<evidence type="ECO:0000256" key="1">
    <source>
        <dbReference type="ARBA" id="ARBA00004651"/>
    </source>
</evidence>
<feature type="transmembrane region" description="Helical" evidence="6">
    <location>
        <begin position="162"/>
        <end position="184"/>
    </location>
</feature>
<gene>
    <name evidence="7" type="ORF">Q2T52_26690</name>
</gene>
<feature type="transmembrane region" description="Helical" evidence="6">
    <location>
        <begin position="45"/>
        <end position="68"/>
    </location>
</feature>
<dbReference type="PANTHER" id="PTHR32196">
    <property type="entry name" value="ABC TRANSPORTER PERMEASE PROTEIN YPHD-RELATED-RELATED"/>
    <property type="match status" value="1"/>
</dbReference>
<evidence type="ECO:0000256" key="4">
    <source>
        <dbReference type="ARBA" id="ARBA00022989"/>
    </source>
</evidence>
<dbReference type="EMBL" id="JAUKWQ010000023">
    <property type="protein sequence ID" value="MDO1585689.1"/>
    <property type="molecule type" value="Genomic_DNA"/>
</dbReference>
<evidence type="ECO:0000256" key="2">
    <source>
        <dbReference type="ARBA" id="ARBA00022475"/>
    </source>
</evidence>
<keyword evidence="3 6" id="KW-0812">Transmembrane</keyword>
<reference evidence="7" key="1">
    <citation type="journal article" date="2015" name="Int. J. Syst. Evol. Microbiol.">
        <title>Rhizobium oryzicola sp. nov., potential plant-growth-promoting endophytic bacteria isolated from rice roots.</title>
        <authorList>
            <person name="Zhang X.X."/>
            <person name="Gao J.S."/>
            <person name="Cao Y.H."/>
            <person name="Sheirdil R.A."/>
            <person name="Wang X.C."/>
            <person name="Zhang L."/>
        </authorList>
    </citation>
    <scope>NUCLEOTIDE SEQUENCE</scope>
    <source>
        <strain evidence="7">05753</strain>
    </source>
</reference>
<feature type="transmembrane region" description="Helical" evidence="6">
    <location>
        <begin position="270"/>
        <end position="290"/>
    </location>
</feature>
<feature type="transmembrane region" description="Helical" evidence="6">
    <location>
        <begin position="248"/>
        <end position="265"/>
    </location>
</feature>
<accession>A0ABT8T4K7</accession>
<dbReference type="Pfam" id="PF02653">
    <property type="entry name" value="BPD_transp_2"/>
    <property type="match status" value="1"/>
</dbReference>
<proteinExistence type="predicted"/>
<dbReference type="CDD" id="cd06579">
    <property type="entry name" value="TM_PBP1_transp_AraH_like"/>
    <property type="match status" value="1"/>
</dbReference>
<organism evidence="7 8">
    <name type="scientific">Rhizobium oryzicola</name>
    <dbReference type="NCBI Taxonomy" id="1232668"/>
    <lineage>
        <taxon>Bacteria</taxon>
        <taxon>Pseudomonadati</taxon>
        <taxon>Pseudomonadota</taxon>
        <taxon>Alphaproteobacteria</taxon>
        <taxon>Hyphomicrobiales</taxon>
        <taxon>Rhizobiaceae</taxon>
        <taxon>Rhizobium/Agrobacterium group</taxon>
        <taxon>Rhizobium</taxon>
    </lineage>
</organism>
<feature type="transmembrane region" description="Helical" evidence="6">
    <location>
        <begin position="124"/>
        <end position="142"/>
    </location>
</feature>
<dbReference type="RefSeq" id="WP_288972395.1">
    <property type="nucleotide sequence ID" value="NZ_JAUKWQ010000023.1"/>
</dbReference>
<comment type="caution">
    <text evidence="7">The sequence shown here is derived from an EMBL/GenBank/DDBJ whole genome shotgun (WGS) entry which is preliminary data.</text>
</comment>
<name>A0ABT8T4K7_9HYPH</name>
<keyword evidence="8" id="KW-1185">Reference proteome</keyword>
<evidence type="ECO:0000313" key="7">
    <source>
        <dbReference type="EMBL" id="MDO1585689.1"/>
    </source>
</evidence>
<keyword evidence="4 6" id="KW-1133">Transmembrane helix</keyword>
<evidence type="ECO:0000256" key="5">
    <source>
        <dbReference type="ARBA" id="ARBA00023136"/>
    </source>
</evidence>
<keyword evidence="2" id="KW-1003">Cell membrane</keyword>
<evidence type="ECO:0000256" key="6">
    <source>
        <dbReference type="SAM" id="Phobius"/>
    </source>
</evidence>
<feature type="transmembrane region" description="Helical" evidence="6">
    <location>
        <begin position="296"/>
        <end position="313"/>
    </location>
</feature>
<sequence>MIPWLTNGLRSPSPILLAYLGALLIFVAVSLYSPGFAHPAHVSTLIVIAAFTGIVAIGQTMVIVGGGIDLSVPWLLNSAAVATTALTRSSDAALIWVVPMILVSSAGIGAINGLAIALLRVPPIVMTLSMNVMLMGLLFIVTRGFPPPPTPLALQWIANGRIATIGLPVMLFVWLALAAIALVVERRTAFGRYLYAVGSNRTVARLSGVPVAGTTIAAYAISGFTAGLAGVLLTGYAKQSYLGMGDPYLFTSIAAVAIGGASILGGSGSYLGTIAGALILTLLTGLLPIFRLDAGALKVIYGAVILFAVAIASPQLRRFFRRE</sequence>
<dbReference type="Proteomes" id="UP001169006">
    <property type="component" value="Unassembled WGS sequence"/>
</dbReference>
<reference evidence="7" key="2">
    <citation type="submission" date="2023-07" db="EMBL/GenBank/DDBJ databases">
        <authorList>
            <person name="Sun H."/>
        </authorList>
    </citation>
    <scope>NUCLEOTIDE SEQUENCE</scope>
    <source>
        <strain evidence="7">05753</strain>
    </source>
</reference>
<evidence type="ECO:0000256" key="3">
    <source>
        <dbReference type="ARBA" id="ARBA00022692"/>
    </source>
</evidence>
<feature type="transmembrane region" description="Helical" evidence="6">
    <location>
        <begin position="216"/>
        <end position="236"/>
    </location>
</feature>
<protein>
    <submittedName>
        <fullName evidence="7">ABC transporter permease</fullName>
    </submittedName>
</protein>
<keyword evidence="5 6" id="KW-0472">Membrane</keyword>
<feature type="transmembrane region" description="Helical" evidence="6">
    <location>
        <begin position="93"/>
        <end position="117"/>
    </location>
</feature>
<comment type="subcellular location">
    <subcellularLocation>
        <location evidence="1">Cell membrane</location>
        <topology evidence="1">Multi-pass membrane protein</topology>
    </subcellularLocation>
</comment>
<dbReference type="InterPro" id="IPR001851">
    <property type="entry name" value="ABC_transp_permease"/>
</dbReference>
<evidence type="ECO:0000313" key="8">
    <source>
        <dbReference type="Proteomes" id="UP001169006"/>
    </source>
</evidence>
<feature type="transmembrane region" description="Helical" evidence="6">
    <location>
        <begin position="15"/>
        <end position="33"/>
    </location>
</feature>